<comment type="caution">
    <text evidence="2">The sequence shown here is derived from an EMBL/GenBank/DDBJ whole genome shotgun (WGS) entry which is preliminary data.</text>
</comment>
<evidence type="ECO:0000256" key="1">
    <source>
        <dbReference type="SAM" id="MobiDB-lite"/>
    </source>
</evidence>
<dbReference type="EMBL" id="JANFXK010000002">
    <property type="protein sequence ID" value="MCQ4635666.1"/>
    <property type="molecule type" value="Genomic_DNA"/>
</dbReference>
<organism evidence="2 3">
    <name type="scientific">Anaerovorax odorimutans</name>
    <dbReference type="NCBI Taxonomy" id="109327"/>
    <lineage>
        <taxon>Bacteria</taxon>
        <taxon>Bacillati</taxon>
        <taxon>Bacillota</taxon>
        <taxon>Clostridia</taxon>
        <taxon>Peptostreptococcales</taxon>
        <taxon>Anaerovoracaceae</taxon>
        <taxon>Anaerovorax</taxon>
    </lineage>
</organism>
<gene>
    <name evidence="2" type="ORF">NE619_02905</name>
</gene>
<feature type="compositionally biased region" description="Basic and acidic residues" evidence="1">
    <location>
        <begin position="26"/>
        <end position="40"/>
    </location>
</feature>
<name>A0ABT1RL30_9FIRM</name>
<reference evidence="2 3" key="1">
    <citation type="submission" date="2022-06" db="EMBL/GenBank/DDBJ databases">
        <title>Isolation of gut microbiota from human fecal samples.</title>
        <authorList>
            <person name="Pamer E.G."/>
            <person name="Barat B."/>
            <person name="Waligurski E."/>
            <person name="Medina S."/>
            <person name="Paddock L."/>
            <person name="Mostad J."/>
        </authorList>
    </citation>
    <scope>NUCLEOTIDE SEQUENCE [LARGE SCALE GENOMIC DNA]</scope>
    <source>
        <strain evidence="2 3">SL.3.17</strain>
    </source>
</reference>
<accession>A0ABT1RL30</accession>
<keyword evidence="3" id="KW-1185">Reference proteome</keyword>
<evidence type="ECO:0000313" key="3">
    <source>
        <dbReference type="Proteomes" id="UP001524502"/>
    </source>
</evidence>
<feature type="region of interest" description="Disordered" evidence="1">
    <location>
        <begin position="1"/>
        <end position="40"/>
    </location>
</feature>
<dbReference type="Proteomes" id="UP001524502">
    <property type="component" value="Unassembled WGS sequence"/>
</dbReference>
<evidence type="ECO:0000313" key="2">
    <source>
        <dbReference type="EMBL" id="MCQ4635666.1"/>
    </source>
</evidence>
<sequence>MYKNEWAAAGGPERLNGIGPPPGKAGESETERMKKDEKTR</sequence>
<proteinExistence type="predicted"/>
<protein>
    <submittedName>
        <fullName evidence="2">Uncharacterized protein</fullName>
    </submittedName>
</protein>